<keyword evidence="1" id="KW-0812">Transmembrane</keyword>
<organism evidence="2 3">
    <name type="scientific">Paramecium tetraurelia</name>
    <dbReference type="NCBI Taxonomy" id="5888"/>
    <lineage>
        <taxon>Eukaryota</taxon>
        <taxon>Sar</taxon>
        <taxon>Alveolata</taxon>
        <taxon>Ciliophora</taxon>
        <taxon>Intramacronucleata</taxon>
        <taxon>Oligohymenophorea</taxon>
        <taxon>Peniculida</taxon>
        <taxon>Parameciidae</taxon>
        <taxon>Paramecium</taxon>
    </lineage>
</organism>
<keyword evidence="1" id="KW-0472">Membrane</keyword>
<evidence type="ECO:0000313" key="3">
    <source>
        <dbReference type="Proteomes" id="UP000000600"/>
    </source>
</evidence>
<feature type="transmembrane region" description="Helical" evidence="1">
    <location>
        <begin position="85"/>
        <end position="104"/>
    </location>
</feature>
<dbReference type="AlphaFoldDB" id="A0E2D7"/>
<dbReference type="RefSeq" id="XP_001456851.1">
    <property type="nucleotide sequence ID" value="XM_001456814.1"/>
</dbReference>
<protein>
    <recommendedName>
        <fullName evidence="4">Transmembrane protein</fullName>
    </recommendedName>
</protein>
<feature type="transmembrane region" description="Helical" evidence="1">
    <location>
        <begin position="21"/>
        <end position="45"/>
    </location>
</feature>
<reference evidence="2 3" key="1">
    <citation type="journal article" date="2006" name="Nature">
        <title>Global trends of whole-genome duplications revealed by the ciliate Paramecium tetraurelia.</title>
        <authorList>
            <consortium name="Genoscope"/>
            <person name="Aury J.-M."/>
            <person name="Jaillon O."/>
            <person name="Duret L."/>
            <person name="Noel B."/>
            <person name="Jubin C."/>
            <person name="Porcel B.M."/>
            <person name="Segurens B."/>
            <person name="Daubin V."/>
            <person name="Anthouard V."/>
            <person name="Aiach N."/>
            <person name="Arnaiz O."/>
            <person name="Billaut A."/>
            <person name="Beisson J."/>
            <person name="Blanc I."/>
            <person name="Bouhouche K."/>
            <person name="Camara F."/>
            <person name="Duharcourt S."/>
            <person name="Guigo R."/>
            <person name="Gogendeau D."/>
            <person name="Katinka M."/>
            <person name="Keller A.-M."/>
            <person name="Kissmehl R."/>
            <person name="Klotz C."/>
            <person name="Koll F."/>
            <person name="Le Moue A."/>
            <person name="Lepere C."/>
            <person name="Malinsky S."/>
            <person name="Nowacki M."/>
            <person name="Nowak J.K."/>
            <person name="Plattner H."/>
            <person name="Poulain J."/>
            <person name="Ruiz F."/>
            <person name="Serrano V."/>
            <person name="Zagulski M."/>
            <person name="Dessen P."/>
            <person name="Betermier M."/>
            <person name="Weissenbach J."/>
            <person name="Scarpelli C."/>
            <person name="Schachter V."/>
            <person name="Sperling L."/>
            <person name="Meyer E."/>
            <person name="Cohen J."/>
            <person name="Wincker P."/>
        </authorList>
    </citation>
    <scope>NUCLEOTIDE SEQUENCE [LARGE SCALE GENOMIC DNA]</scope>
    <source>
        <strain evidence="2 3">Stock d4-2</strain>
    </source>
</reference>
<evidence type="ECO:0000256" key="1">
    <source>
        <dbReference type="SAM" id="Phobius"/>
    </source>
</evidence>
<dbReference type="Proteomes" id="UP000000600">
    <property type="component" value="Unassembled WGS sequence"/>
</dbReference>
<gene>
    <name evidence="2" type="ORF">GSPATT00022626001</name>
</gene>
<sequence>MKFKEFTMQITIRQVNNYFRLKFLFSFSQFLFLSIKLQTTLLFLLSEIALFINRQILICSSTLIIIICLICHFPQNSSLTILLNSQLYFCITILSIVAHLFSFINIPLPQLTISQAGSKSTSFNTLGKSILKHKHYILDSVAFIQQVALNTICSTHPFQCSTELM</sequence>
<proteinExistence type="predicted"/>
<dbReference type="InParanoid" id="A0E2D7"/>
<dbReference type="GeneID" id="5042636"/>
<keyword evidence="1" id="KW-1133">Transmembrane helix</keyword>
<keyword evidence="3" id="KW-1185">Reference proteome</keyword>
<accession>A0E2D7</accession>
<evidence type="ECO:0000313" key="2">
    <source>
        <dbReference type="EMBL" id="CAK89454.1"/>
    </source>
</evidence>
<feature type="transmembrane region" description="Helical" evidence="1">
    <location>
        <begin position="51"/>
        <end position="73"/>
    </location>
</feature>
<dbReference type="KEGG" id="ptm:GSPATT00022626001"/>
<evidence type="ECO:0008006" key="4">
    <source>
        <dbReference type="Google" id="ProtNLM"/>
    </source>
</evidence>
<dbReference type="EMBL" id="CT868654">
    <property type="protein sequence ID" value="CAK89454.1"/>
    <property type="molecule type" value="Genomic_DNA"/>
</dbReference>
<name>A0E2D7_PARTE</name>
<dbReference type="HOGENOM" id="CLU_1614004_0_0_1"/>